<feature type="transmembrane region" description="Helical" evidence="1">
    <location>
        <begin position="82"/>
        <end position="100"/>
    </location>
</feature>
<dbReference type="RefSeq" id="WP_004825687.1">
    <property type="nucleotide sequence ID" value="NZ_CAMUOS010000001.1"/>
</dbReference>
<evidence type="ECO:0000313" key="2">
    <source>
        <dbReference type="EMBL" id="SUB57199.1"/>
    </source>
</evidence>
<dbReference type="OrthoDB" id="9795813at2"/>
<keyword evidence="1" id="KW-0472">Membrane</keyword>
<dbReference type="GO" id="GO:0005886">
    <property type="term" value="C:plasma membrane"/>
    <property type="evidence" value="ECO:0007669"/>
    <property type="project" value="InterPro"/>
</dbReference>
<reference evidence="2 3" key="1">
    <citation type="submission" date="2018-06" db="EMBL/GenBank/DDBJ databases">
        <authorList>
            <consortium name="Pathogen Informatics"/>
            <person name="Doyle S."/>
        </authorList>
    </citation>
    <scope>NUCLEOTIDE SEQUENCE [LARGE SCALE GENOMIC DNA]</scope>
    <source>
        <strain evidence="2 3">NCTC13149</strain>
    </source>
</reference>
<dbReference type="Proteomes" id="UP000255517">
    <property type="component" value="Unassembled WGS sequence"/>
</dbReference>
<evidence type="ECO:0000256" key="1">
    <source>
        <dbReference type="SAM" id="Phobius"/>
    </source>
</evidence>
<feature type="transmembrane region" description="Helical" evidence="1">
    <location>
        <begin position="107"/>
        <end position="131"/>
    </location>
</feature>
<dbReference type="Gene3D" id="1.10.1760.20">
    <property type="match status" value="1"/>
</dbReference>
<proteinExistence type="predicted"/>
<dbReference type="InterPro" id="IPR012651">
    <property type="entry name" value="Thia_Transptr_ThiT"/>
</dbReference>
<keyword evidence="1" id="KW-1133">Transmembrane helix</keyword>
<accession>A0A379C523</accession>
<gene>
    <name evidence="2" type="primary">thiT</name>
    <name evidence="2" type="ORF">NCTC13149_01032</name>
</gene>
<protein>
    <submittedName>
        <fullName evidence="2">Thiamine ECF transporter S component ThiT</fullName>
    </submittedName>
</protein>
<keyword evidence="1" id="KW-0812">Transmembrane</keyword>
<organism evidence="2 3">
    <name type="scientific">Peptoniphilus lacrimalis</name>
    <dbReference type="NCBI Taxonomy" id="33031"/>
    <lineage>
        <taxon>Bacteria</taxon>
        <taxon>Bacillati</taxon>
        <taxon>Bacillota</taxon>
        <taxon>Tissierellia</taxon>
        <taxon>Tissierellales</taxon>
        <taxon>Peptoniphilaceae</taxon>
        <taxon>Peptoniphilus</taxon>
    </lineage>
</organism>
<sequence>MERRSTKNLVMAGLCIALSQVLSYVKVFEMPQGGSITAGSMVPIILFSLVYGFKDGFLAAIVYGLLQFVLGGTFSLHPLSIIIDYLLGFGVLGLAGIFGGKKNLTSALLGTFVACILRFVMLFLSGVLVWASYTPPGMAPWYYSLTYNGTYMIPETILTLVIVALIYSKVYDSMK</sequence>
<dbReference type="AlphaFoldDB" id="A0A379C523"/>
<dbReference type="STRING" id="1122949.GCA_000378725_01141"/>
<evidence type="ECO:0000313" key="3">
    <source>
        <dbReference type="Proteomes" id="UP000255517"/>
    </source>
</evidence>
<dbReference type="EMBL" id="UGSZ01000001">
    <property type="protein sequence ID" value="SUB57199.1"/>
    <property type="molecule type" value="Genomic_DNA"/>
</dbReference>
<name>A0A379C523_9FIRM</name>
<dbReference type="Pfam" id="PF09515">
    <property type="entry name" value="Thia_YuaJ"/>
    <property type="match status" value="1"/>
</dbReference>
<dbReference type="GO" id="GO:0015234">
    <property type="term" value="F:thiamine transmembrane transporter activity"/>
    <property type="evidence" value="ECO:0007669"/>
    <property type="project" value="InterPro"/>
</dbReference>
<dbReference type="NCBIfam" id="TIGR02357">
    <property type="entry name" value="ECF_ThiT_YuaJ"/>
    <property type="match status" value="1"/>
</dbReference>
<feature type="transmembrane region" description="Helical" evidence="1">
    <location>
        <begin position="151"/>
        <end position="170"/>
    </location>
</feature>